<feature type="signal peptide" evidence="2">
    <location>
        <begin position="1"/>
        <end position="22"/>
    </location>
</feature>
<dbReference type="PANTHER" id="PTHR37806">
    <property type="entry name" value="LMO0724 PROTEIN"/>
    <property type="match status" value="1"/>
</dbReference>
<dbReference type="Pfam" id="PF13529">
    <property type="entry name" value="Peptidase_C39_2"/>
    <property type="match status" value="1"/>
</dbReference>
<evidence type="ECO:0000313" key="4">
    <source>
        <dbReference type="EMBL" id="SLM84911.1"/>
    </source>
</evidence>
<evidence type="ECO:0000256" key="2">
    <source>
        <dbReference type="SAM" id="SignalP"/>
    </source>
</evidence>
<dbReference type="AlphaFoldDB" id="A0A1X6WKQ8"/>
<evidence type="ECO:0000313" key="5">
    <source>
        <dbReference type="Proteomes" id="UP000195918"/>
    </source>
</evidence>
<feature type="chain" id="PRO_5039224207" description="Peptidase C39-like domain-containing protein" evidence="2">
    <location>
        <begin position="23"/>
        <end position="742"/>
    </location>
</feature>
<proteinExistence type="predicted"/>
<dbReference type="EMBL" id="FWFD01000005">
    <property type="protein sequence ID" value="SLM84911.1"/>
    <property type="molecule type" value="Genomic_DNA"/>
</dbReference>
<dbReference type="Proteomes" id="UP000195918">
    <property type="component" value="Unassembled WGS sequence"/>
</dbReference>
<dbReference type="InterPro" id="IPR039564">
    <property type="entry name" value="Peptidase_C39-like"/>
</dbReference>
<keyword evidence="5" id="KW-1185">Reference proteome</keyword>
<protein>
    <recommendedName>
        <fullName evidence="3">Peptidase C39-like domain-containing protein</fullName>
    </recommendedName>
</protein>
<dbReference type="OrthoDB" id="1654093at2"/>
<organism evidence="4 5">
    <name type="scientific">Vagococcus fluvialis bH819</name>
    <dbReference type="NCBI Taxonomy" id="1255619"/>
    <lineage>
        <taxon>Bacteria</taxon>
        <taxon>Bacillati</taxon>
        <taxon>Bacillota</taxon>
        <taxon>Bacilli</taxon>
        <taxon>Lactobacillales</taxon>
        <taxon>Enterococcaceae</taxon>
        <taxon>Vagococcus</taxon>
    </lineage>
</organism>
<accession>A0A1X6WKQ8</accession>
<name>A0A1X6WKQ8_9ENTE</name>
<dbReference type="Gene3D" id="3.90.70.10">
    <property type="entry name" value="Cysteine proteinases"/>
    <property type="match status" value="1"/>
</dbReference>
<feature type="compositionally biased region" description="Basic and acidic residues" evidence="1">
    <location>
        <begin position="60"/>
        <end position="74"/>
    </location>
</feature>
<keyword evidence="2" id="KW-0732">Signal</keyword>
<feature type="region of interest" description="Disordered" evidence="1">
    <location>
        <begin position="27"/>
        <end position="74"/>
    </location>
</feature>
<feature type="domain" description="Peptidase C39-like" evidence="3">
    <location>
        <begin position="562"/>
        <end position="715"/>
    </location>
</feature>
<dbReference type="RefSeq" id="WP_086950558.1">
    <property type="nucleotide sequence ID" value="NZ_FWFD01000005.1"/>
</dbReference>
<gene>
    <name evidence="4" type="ORF">FM121_02370</name>
</gene>
<sequence>MKKKLLLGCLSCVLLVSFNHYSAEEVVSSSTSTEMTTSTQDVVSEIASTEKTSEITSDTTTERSSEESADESKAQKLITETDVKKEEIHQFVSLKKDNPVIYEDLSSQSVKDNTFIVGQTFLAKEKIEQADKAVFYLLFNNSEEPIGFISAEDINLAEHQGGVYQSFWQYANITNSDGQVYSDFEGKVKGNLAQYSDVTLRAKGKYHSFEGTIYYSLYDNKDTWLGYASEKDVNITAGAQGNYQPFNQYTIVKMGNYSIWQNFNWQKKYDGKQFLNRTFLAKGMYRHFNGDAYFSLYDLNGTWYGYINSAGTQITTNKQGDYVSYNKYVTVNNSNGSAWNNFEWNERQSLSKLANKTYKAKGIYYHVNGEDYLSLYDKNNTWQGYVNKKFVTVSDGAQGAYQAYGKYVSISSNNYTMWQNFNWKKRGDSNNIYEKTLLAKGKYQHYNGETYLSLFDSSDKWYGYINANGTKQTERSGYAIPMNKVVTVSSGNYDLWNNLNFSSKRGTTKNLVNKPYKVKYKYEHFNGSTYYSMYDGNKWLGYLNNTGVKEAASKNSTYVMLNAPTHNQNEANAPMGCEAASLLQALQVKGFAKNHKLNKFIGEMPLSKNNNPNEGFSGSPYVVRNGIYHSIFPKPLTNWANDYAHGTAADISGTSFNQLSKELEKGNPIVLYITLNYKAPEYFNYYWGRGVENAHVVTLDGYNSQTNKYHLVDPNSRKVNWVDASTLQSSYQYNEKKAVVIR</sequence>
<evidence type="ECO:0000259" key="3">
    <source>
        <dbReference type="Pfam" id="PF13529"/>
    </source>
</evidence>
<reference evidence="5" key="1">
    <citation type="submission" date="2017-02" db="EMBL/GenBank/DDBJ databases">
        <authorList>
            <person name="Dridi B."/>
        </authorList>
    </citation>
    <scope>NUCLEOTIDE SEQUENCE [LARGE SCALE GENOMIC DNA]</scope>
    <source>
        <strain evidence="5">bH819</strain>
    </source>
</reference>
<dbReference type="PANTHER" id="PTHR37806:SF1">
    <property type="entry name" value="PEPTIDASE C39-LIKE DOMAIN-CONTAINING PROTEIN"/>
    <property type="match status" value="1"/>
</dbReference>
<feature type="compositionally biased region" description="Low complexity" evidence="1">
    <location>
        <begin position="27"/>
        <end position="39"/>
    </location>
</feature>
<evidence type="ECO:0000256" key="1">
    <source>
        <dbReference type="SAM" id="MobiDB-lite"/>
    </source>
</evidence>